<keyword evidence="3" id="KW-1185">Reference proteome</keyword>
<evidence type="ECO:0000313" key="3">
    <source>
        <dbReference type="Proteomes" id="UP000011761"/>
    </source>
</evidence>
<protein>
    <submittedName>
        <fullName evidence="2">Uncharacterized protein</fullName>
    </submittedName>
</protein>
<dbReference type="GeneID" id="19109693"/>
<dbReference type="HOGENOM" id="CLU_2236088_0_0_1"/>
<dbReference type="KEGG" id="bcom:BAUCODRAFT_20760"/>
<proteinExistence type="predicted"/>
<dbReference type="EMBL" id="KB445550">
    <property type="protein sequence ID" value="EMD00712.1"/>
    <property type="molecule type" value="Genomic_DNA"/>
</dbReference>
<sequence>MPSKDSTHHPTARPQRYAPQKAQRTPAKPKAKHVHFGGATVIPSETRPGLSRRTSSRPVTERKSSYNKPKLSERKSSHSSQSATRRSKYAAKDENGRSYEVIVNR</sequence>
<evidence type="ECO:0000313" key="2">
    <source>
        <dbReference type="EMBL" id="EMD00712.1"/>
    </source>
</evidence>
<evidence type="ECO:0000256" key="1">
    <source>
        <dbReference type="SAM" id="MobiDB-lite"/>
    </source>
</evidence>
<accession>M2MUU1</accession>
<dbReference type="AlphaFoldDB" id="M2MUU1"/>
<reference evidence="2 3" key="1">
    <citation type="journal article" date="2012" name="PLoS Pathog.">
        <title>Diverse lifestyles and strategies of plant pathogenesis encoded in the genomes of eighteen Dothideomycetes fungi.</title>
        <authorList>
            <person name="Ohm R.A."/>
            <person name="Feau N."/>
            <person name="Henrissat B."/>
            <person name="Schoch C.L."/>
            <person name="Horwitz B.A."/>
            <person name="Barry K.W."/>
            <person name="Condon B.J."/>
            <person name="Copeland A.C."/>
            <person name="Dhillon B."/>
            <person name="Glaser F."/>
            <person name="Hesse C.N."/>
            <person name="Kosti I."/>
            <person name="LaButti K."/>
            <person name="Lindquist E.A."/>
            <person name="Lucas S."/>
            <person name="Salamov A.A."/>
            <person name="Bradshaw R.E."/>
            <person name="Ciuffetti L."/>
            <person name="Hamelin R.C."/>
            <person name="Kema G.H.J."/>
            <person name="Lawrence C."/>
            <person name="Scott J.A."/>
            <person name="Spatafora J.W."/>
            <person name="Turgeon B.G."/>
            <person name="de Wit P.J.G.M."/>
            <person name="Zhong S."/>
            <person name="Goodwin S.B."/>
            <person name="Grigoriev I.V."/>
        </authorList>
    </citation>
    <scope>NUCLEOTIDE SEQUENCE [LARGE SCALE GENOMIC DNA]</scope>
    <source>
        <strain evidence="2 3">UAMH 10762</strain>
    </source>
</reference>
<name>M2MUU1_BAUPA</name>
<feature type="region of interest" description="Disordered" evidence="1">
    <location>
        <begin position="1"/>
        <end position="105"/>
    </location>
</feature>
<dbReference type="RefSeq" id="XP_007671896.1">
    <property type="nucleotide sequence ID" value="XM_007673706.1"/>
</dbReference>
<dbReference type="Proteomes" id="UP000011761">
    <property type="component" value="Unassembled WGS sequence"/>
</dbReference>
<gene>
    <name evidence="2" type="ORF">BAUCODRAFT_20760</name>
</gene>
<feature type="compositionally biased region" description="Basic and acidic residues" evidence="1">
    <location>
        <begin position="59"/>
        <end position="76"/>
    </location>
</feature>
<organism evidence="2 3">
    <name type="scientific">Baudoinia panamericana (strain UAMH 10762)</name>
    <name type="common">Angels' share fungus</name>
    <name type="synonym">Baudoinia compniacensis (strain UAMH 10762)</name>
    <dbReference type="NCBI Taxonomy" id="717646"/>
    <lineage>
        <taxon>Eukaryota</taxon>
        <taxon>Fungi</taxon>
        <taxon>Dikarya</taxon>
        <taxon>Ascomycota</taxon>
        <taxon>Pezizomycotina</taxon>
        <taxon>Dothideomycetes</taxon>
        <taxon>Dothideomycetidae</taxon>
        <taxon>Mycosphaerellales</taxon>
        <taxon>Teratosphaeriaceae</taxon>
        <taxon>Baudoinia</taxon>
    </lineage>
</organism>